<keyword evidence="6" id="KW-1185">Reference proteome</keyword>
<name>A0ABR1H2U9_9HYPO</name>
<evidence type="ECO:0000256" key="2">
    <source>
        <dbReference type="ARBA" id="ARBA00022723"/>
    </source>
</evidence>
<evidence type="ECO:0008006" key="7">
    <source>
        <dbReference type="Google" id="ProtNLM"/>
    </source>
</evidence>
<evidence type="ECO:0000313" key="6">
    <source>
        <dbReference type="Proteomes" id="UP001498476"/>
    </source>
</evidence>
<accession>A0ABR1H2U9</accession>
<dbReference type="EMBL" id="JAZAVJ010000083">
    <property type="protein sequence ID" value="KAK7415449.1"/>
    <property type="molecule type" value="Genomic_DNA"/>
</dbReference>
<evidence type="ECO:0000256" key="1">
    <source>
        <dbReference type="ARBA" id="ARBA00022617"/>
    </source>
</evidence>
<dbReference type="PANTHER" id="PTHR24305:SF85">
    <property type="entry name" value="P450, PUTATIVE (EUROFUNG)-RELATED"/>
    <property type="match status" value="1"/>
</dbReference>
<proteinExistence type="predicted"/>
<sequence length="298" mass="33588">MALAVSLLSLRTLTSGVLIYILFRILYQIIHYRFFHPLAKLPGPFWASVTRLWITYHSVRGDEVEVFRELHKKHGSGIRVTPTMLLVDDATMLPLIYHRAADKSQHYISGTIGPTEALFNMQPHKTHARHRKIAAAPYSFTNIKKMEPLIDAHISHWIFRLDTLFASTDTKTRENEGKPFDFCPWAVYMAYDVVSEVGFGAPFGFVAQGRDVAGLIKGMHDGLVPFGIMVRMYPLTKWIMSTWVGQKYLVARPDLPAPGLQGRNRARREARPRGSGGDGEHASGATRCKRLWGGCGRV</sequence>
<feature type="region of interest" description="Disordered" evidence="4">
    <location>
        <begin position="259"/>
        <end position="285"/>
    </location>
</feature>
<evidence type="ECO:0000256" key="3">
    <source>
        <dbReference type="ARBA" id="ARBA00023004"/>
    </source>
</evidence>
<organism evidence="5 6">
    <name type="scientific">Neonectria punicea</name>
    <dbReference type="NCBI Taxonomy" id="979145"/>
    <lineage>
        <taxon>Eukaryota</taxon>
        <taxon>Fungi</taxon>
        <taxon>Dikarya</taxon>
        <taxon>Ascomycota</taxon>
        <taxon>Pezizomycotina</taxon>
        <taxon>Sordariomycetes</taxon>
        <taxon>Hypocreomycetidae</taxon>
        <taxon>Hypocreales</taxon>
        <taxon>Nectriaceae</taxon>
        <taxon>Neonectria</taxon>
    </lineage>
</organism>
<gene>
    <name evidence="5" type="ORF">QQX98_005900</name>
</gene>
<dbReference type="InterPro" id="IPR036396">
    <property type="entry name" value="Cyt_P450_sf"/>
</dbReference>
<keyword evidence="1" id="KW-0349">Heme</keyword>
<dbReference type="PANTHER" id="PTHR24305">
    <property type="entry name" value="CYTOCHROME P450"/>
    <property type="match status" value="1"/>
</dbReference>
<dbReference type="InterPro" id="IPR050121">
    <property type="entry name" value="Cytochrome_P450_monoxygenase"/>
</dbReference>
<comment type="caution">
    <text evidence="5">The sequence shown here is derived from an EMBL/GenBank/DDBJ whole genome shotgun (WGS) entry which is preliminary data.</text>
</comment>
<dbReference type="SUPFAM" id="SSF48264">
    <property type="entry name" value="Cytochrome P450"/>
    <property type="match status" value="1"/>
</dbReference>
<keyword evidence="3" id="KW-0408">Iron</keyword>
<reference evidence="5 6" key="1">
    <citation type="journal article" date="2025" name="Microbiol. Resour. Announc.">
        <title>Draft genome sequences for Neonectria magnoliae and Neonectria punicea, canker pathogens of Liriodendron tulipifera and Acer saccharum in West Virginia.</title>
        <authorList>
            <person name="Petronek H.M."/>
            <person name="Kasson M.T."/>
            <person name="Metheny A.M."/>
            <person name="Stauder C.M."/>
            <person name="Lovett B."/>
            <person name="Lynch S.C."/>
            <person name="Garnas J.R."/>
            <person name="Kasson L.R."/>
            <person name="Stajich J.E."/>
        </authorList>
    </citation>
    <scope>NUCLEOTIDE SEQUENCE [LARGE SCALE GENOMIC DNA]</scope>
    <source>
        <strain evidence="5 6">NRRL 64653</strain>
    </source>
</reference>
<dbReference type="Gene3D" id="1.10.630.10">
    <property type="entry name" value="Cytochrome P450"/>
    <property type="match status" value="1"/>
</dbReference>
<evidence type="ECO:0000256" key="4">
    <source>
        <dbReference type="SAM" id="MobiDB-lite"/>
    </source>
</evidence>
<protein>
    <recommendedName>
        <fullName evidence="7">Cytochrome P450</fullName>
    </recommendedName>
</protein>
<dbReference type="Proteomes" id="UP001498476">
    <property type="component" value="Unassembled WGS sequence"/>
</dbReference>
<keyword evidence="2" id="KW-0479">Metal-binding</keyword>
<evidence type="ECO:0000313" key="5">
    <source>
        <dbReference type="EMBL" id="KAK7415449.1"/>
    </source>
</evidence>